<reference evidence="1 2" key="1">
    <citation type="submission" date="2018-11" db="EMBL/GenBank/DDBJ databases">
        <title>Neisseria weixii sp. nov. isolated from the rectal contents of plateau pika (Ochotona cruzoniae).</title>
        <authorList>
            <person name="Zhang G."/>
        </authorList>
    </citation>
    <scope>NUCLEOTIDE SEQUENCE [LARGE SCALE GENOMIC DNA]</scope>
    <source>
        <strain evidence="1 2">10009</strain>
    </source>
</reference>
<name>A0A3N4MI03_9NEIS</name>
<proteinExistence type="predicted"/>
<keyword evidence="2" id="KW-1185">Reference proteome</keyword>
<dbReference type="Proteomes" id="UP000272412">
    <property type="component" value="Unassembled WGS sequence"/>
</dbReference>
<dbReference type="AlphaFoldDB" id="A0A3N4MI03"/>
<protein>
    <submittedName>
        <fullName evidence="1">Uncharacterized protein</fullName>
    </submittedName>
</protein>
<comment type="caution">
    <text evidence="1">The sequence shown here is derived from an EMBL/GenBank/DDBJ whole genome shotgun (WGS) entry which is preliminary data.</text>
</comment>
<accession>A0A3N4MI03</accession>
<evidence type="ECO:0000313" key="1">
    <source>
        <dbReference type="EMBL" id="RPD83302.1"/>
    </source>
</evidence>
<evidence type="ECO:0000313" key="2">
    <source>
        <dbReference type="Proteomes" id="UP000272412"/>
    </source>
</evidence>
<dbReference type="EMBL" id="RPFL01000061">
    <property type="protein sequence ID" value="RPD83302.1"/>
    <property type="molecule type" value="Genomic_DNA"/>
</dbReference>
<gene>
    <name evidence="1" type="ORF">EGK74_12840</name>
</gene>
<organism evidence="1 2">
    <name type="scientific">Neisseria weixii</name>
    <dbReference type="NCBI Taxonomy" id="1853276"/>
    <lineage>
        <taxon>Bacteria</taxon>
        <taxon>Pseudomonadati</taxon>
        <taxon>Pseudomonadota</taxon>
        <taxon>Betaproteobacteria</taxon>
        <taxon>Neisseriales</taxon>
        <taxon>Neisseriaceae</taxon>
        <taxon>Neisseria</taxon>
    </lineage>
</organism>
<sequence>MLRLLYKSIASRRYVSLPRQHNRTNGWRTDTRPSETDLENWEQIGLMAFMEVRTVMPLEAADRTYGFYEF</sequence>